<feature type="non-terminal residue" evidence="1">
    <location>
        <position position="64"/>
    </location>
</feature>
<sequence length="64" mass="6768">MTDTVPKSSFLGRLIIEFASGILVLPVIQKAGGKIVSPGKLGRFGGSVEELFHDFSFELTGKGS</sequence>
<organism evidence="1">
    <name type="scientific">marine sediment metagenome</name>
    <dbReference type="NCBI Taxonomy" id="412755"/>
    <lineage>
        <taxon>unclassified sequences</taxon>
        <taxon>metagenomes</taxon>
        <taxon>ecological metagenomes</taxon>
    </lineage>
</organism>
<protein>
    <submittedName>
        <fullName evidence="1">Uncharacterized protein</fullName>
    </submittedName>
</protein>
<dbReference type="AlphaFoldDB" id="X0Z0C1"/>
<dbReference type="EMBL" id="BARS01053521">
    <property type="protein sequence ID" value="GAG52107.1"/>
    <property type="molecule type" value="Genomic_DNA"/>
</dbReference>
<evidence type="ECO:0000313" key="1">
    <source>
        <dbReference type="EMBL" id="GAG52107.1"/>
    </source>
</evidence>
<accession>X0Z0C1</accession>
<proteinExistence type="predicted"/>
<comment type="caution">
    <text evidence="1">The sequence shown here is derived from an EMBL/GenBank/DDBJ whole genome shotgun (WGS) entry which is preliminary data.</text>
</comment>
<reference evidence="1" key="1">
    <citation type="journal article" date="2014" name="Front. Microbiol.">
        <title>High frequency of phylogenetically diverse reductive dehalogenase-homologous genes in deep subseafloor sedimentary metagenomes.</title>
        <authorList>
            <person name="Kawai M."/>
            <person name="Futagami T."/>
            <person name="Toyoda A."/>
            <person name="Takaki Y."/>
            <person name="Nishi S."/>
            <person name="Hori S."/>
            <person name="Arai W."/>
            <person name="Tsubouchi T."/>
            <person name="Morono Y."/>
            <person name="Uchiyama I."/>
            <person name="Ito T."/>
            <person name="Fujiyama A."/>
            <person name="Inagaki F."/>
            <person name="Takami H."/>
        </authorList>
    </citation>
    <scope>NUCLEOTIDE SEQUENCE</scope>
    <source>
        <strain evidence="1">Expedition CK06-06</strain>
    </source>
</reference>
<name>X0Z0C1_9ZZZZ</name>
<gene>
    <name evidence="1" type="ORF">S01H1_79401</name>
</gene>